<dbReference type="RefSeq" id="XP_067689715.1">
    <property type="nucleotide sequence ID" value="XM_067833612.1"/>
</dbReference>
<feature type="transmembrane region" description="Helical" evidence="7">
    <location>
        <begin position="91"/>
        <end position="116"/>
    </location>
</feature>
<evidence type="ECO:0000259" key="8">
    <source>
        <dbReference type="PROSITE" id="PS50076"/>
    </source>
</evidence>
<evidence type="ECO:0000256" key="2">
    <source>
        <dbReference type="ARBA" id="ARBA00023136"/>
    </source>
</evidence>
<feature type="transmembrane region" description="Helical" evidence="7">
    <location>
        <begin position="462"/>
        <end position="490"/>
    </location>
</feature>
<dbReference type="GeneID" id="94169122"/>
<gene>
    <name evidence="9" type="ORF">CUR178_01846</name>
</gene>
<feature type="transmembrane region" description="Helical" evidence="7">
    <location>
        <begin position="244"/>
        <end position="264"/>
    </location>
</feature>
<dbReference type="PROSITE" id="PS00636">
    <property type="entry name" value="DNAJ_1"/>
    <property type="match status" value="1"/>
</dbReference>
<dbReference type="InterPro" id="IPR051434">
    <property type="entry name" value="DnaJ_C_subfamily_member5"/>
</dbReference>
<dbReference type="PANTHER" id="PTHR44027:SF7">
    <property type="entry name" value="DNAJ HOMOLOG SUBFAMILY C MEMBER 5 HOMOLOG"/>
    <property type="match status" value="1"/>
</dbReference>
<feature type="compositionally biased region" description="Basic and acidic residues" evidence="6">
    <location>
        <begin position="500"/>
        <end position="509"/>
    </location>
</feature>
<keyword evidence="7" id="KW-0812">Transmembrane</keyword>
<dbReference type="Gene3D" id="1.10.287.110">
    <property type="entry name" value="DnaJ domain"/>
    <property type="match status" value="1"/>
</dbReference>
<accession>A0A836FUR4</accession>
<dbReference type="CDD" id="cd06257">
    <property type="entry name" value="DnaJ"/>
    <property type="match status" value="1"/>
</dbReference>
<dbReference type="SUPFAM" id="SSF46565">
    <property type="entry name" value="Chaperone J-domain"/>
    <property type="match status" value="1"/>
</dbReference>
<feature type="domain" description="J" evidence="8">
    <location>
        <begin position="3"/>
        <end position="66"/>
    </location>
</feature>
<keyword evidence="7" id="KW-1133">Transmembrane helix</keyword>
<feature type="transmembrane region" description="Helical" evidence="7">
    <location>
        <begin position="421"/>
        <end position="442"/>
    </location>
</feature>
<reference evidence="9 10" key="1">
    <citation type="submission" date="2021-02" db="EMBL/GenBank/DDBJ databases">
        <title>Leishmania (Mundinia) enrietti genome sequencing and assembly.</title>
        <authorList>
            <person name="Almutairi H."/>
            <person name="Gatherer D."/>
        </authorList>
    </citation>
    <scope>NUCLEOTIDE SEQUENCE [LARGE SCALE GENOMIC DNA]</scope>
    <source>
        <strain evidence="9">CUR178</strain>
    </source>
</reference>
<dbReference type="EMBL" id="JAFHKP010000033">
    <property type="protein sequence ID" value="KAG5469707.1"/>
    <property type="molecule type" value="Genomic_DNA"/>
</dbReference>
<keyword evidence="2 7" id="KW-0472">Membrane</keyword>
<feature type="transmembrane region" description="Helical" evidence="7">
    <location>
        <begin position="160"/>
        <end position="180"/>
    </location>
</feature>
<evidence type="ECO:0000256" key="1">
    <source>
        <dbReference type="ARBA" id="ARBA00004635"/>
    </source>
</evidence>
<dbReference type="PRINTS" id="PR00625">
    <property type="entry name" value="JDOMAIN"/>
</dbReference>
<evidence type="ECO:0000256" key="4">
    <source>
        <dbReference type="ARBA" id="ARBA00023186"/>
    </source>
</evidence>
<dbReference type="InterPro" id="IPR001623">
    <property type="entry name" value="DnaJ_domain"/>
</dbReference>
<dbReference type="Proteomes" id="UP000674179">
    <property type="component" value="Chromosome 33"/>
</dbReference>
<evidence type="ECO:0000256" key="3">
    <source>
        <dbReference type="ARBA" id="ARBA00023139"/>
    </source>
</evidence>
<name>A0A836FUR4_LEIEN</name>
<dbReference type="PANTHER" id="PTHR44027">
    <property type="entry name" value="DNAJ HOMOLOG SUBFAMILY C MEMBER 5 HOMOLOG"/>
    <property type="match status" value="1"/>
</dbReference>
<evidence type="ECO:0000313" key="10">
    <source>
        <dbReference type="Proteomes" id="UP000674179"/>
    </source>
</evidence>
<dbReference type="Pfam" id="PF00226">
    <property type="entry name" value="DnaJ"/>
    <property type="match status" value="1"/>
</dbReference>
<dbReference type="AlphaFoldDB" id="A0A836FUR4"/>
<feature type="compositionally biased region" description="Basic and acidic residues" evidence="6">
    <location>
        <begin position="570"/>
        <end position="581"/>
    </location>
</feature>
<dbReference type="InterPro" id="IPR018253">
    <property type="entry name" value="DnaJ_domain_CS"/>
</dbReference>
<protein>
    <recommendedName>
        <fullName evidence="8">J domain-containing protein</fullName>
    </recommendedName>
</protein>
<keyword evidence="3" id="KW-0564">Palmitate</keyword>
<dbReference type="KEGG" id="lenr:94169122"/>
<feature type="transmembrane region" description="Helical" evidence="7">
    <location>
        <begin position="200"/>
        <end position="223"/>
    </location>
</feature>
<feature type="transmembrane region" description="Helical" evidence="7">
    <location>
        <begin position="270"/>
        <end position="292"/>
    </location>
</feature>
<dbReference type="GO" id="GO:0005737">
    <property type="term" value="C:cytoplasm"/>
    <property type="evidence" value="ECO:0007669"/>
    <property type="project" value="UniProtKB-ARBA"/>
</dbReference>
<dbReference type="PROSITE" id="PS50076">
    <property type="entry name" value="DNAJ_2"/>
    <property type="match status" value="1"/>
</dbReference>
<dbReference type="OrthoDB" id="10250354at2759"/>
<feature type="region of interest" description="Disordered" evidence="6">
    <location>
        <begin position="315"/>
        <end position="407"/>
    </location>
</feature>
<feature type="region of interest" description="Disordered" evidence="6">
    <location>
        <begin position="496"/>
        <end position="581"/>
    </location>
</feature>
<feature type="compositionally biased region" description="Basic and acidic residues" evidence="6">
    <location>
        <begin position="356"/>
        <end position="371"/>
    </location>
</feature>
<evidence type="ECO:0000256" key="5">
    <source>
        <dbReference type="ARBA" id="ARBA00023288"/>
    </source>
</evidence>
<dbReference type="GO" id="GO:0016020">
    <property type="term" value="C:membrane"/>
    <property type="evidence" value="ECO:0007669"/>
    <property type="project" value="UniProtKB-SubCell"/>
</dbReference>
<dbReference type="InterPro" id="IPR036869">
    <property type="entry name" value="J_dom_sf"/>
</dbReference>
<comment type="caution">
    <text evidence="9">The sequence shown here is derived from an EMBL/GenBank/DDBJ whole genome shotgun (WGS) entry which is preliminary data.</text>
</comment>
<evidence type="ECO:0000256" key="6">
    <source>
        <dbReference type="SAM" id="MobiDB-lite"/>
    </source>
</evidence>
<comment type="subcellular location">
    <subcellularLocation>
        <location evidence="1">Membrane</location>
        <topology evidence="1">Lipid-anchor</topology>
    </subcellularLocation>
</comment>
<keyword evidence="10" id="KW-1185">Reference proteome</keyword>
<keyword evidence="4" id="KW-0143">Chaperone</keyword>
<evidence type="ECO:0000313" key="9">
    <source>
        <dbReference type="EMBL" id="KAG5469707.1"/>
    </source>
</evidence>
<feature type="transmembrane region" description="Helical" evidence="7">
    <location>
        <begin position="128"/>
        <end position="153"/>
    </location>
</feature>
<evidence type="ECO:0000256" key="7">
    <source>
        <dbReference type="SAM" id="Phobius"/>
    </source>
</evidence>
<organism evidence="9 10">
    <name type="scientific">Leishmania enriettii</name>
    <dbReference type="NCBI Taxonomy" id="5663"/>
    <lineage>
        <taxon>Eukaryota</taxon>
        <taxon>Discoba</taxon>
        <taxon>Euglenozoa</taxon>
        <taxon>Kinetoplastea</taxon>
        <taxon>Metakinetoplastina</taxon>
        <taxon>Trypanosomatida</taxon>
        <taxon>Trypanosomatidae</taxon>
        <taxon>Leishmaniinae</taxon>
        <taxon>Leishmania</taxon>
    </lineage>
</organism>
<sequence length="581" mass="62902">MVDFYAVLEVNQHATPEEIKRSYHRLALRYHPDKAGPSGTVRFKEVSTAYEVLSDPQKKDIYDRYGEAGLEALANPVAGVALATFGLTAPVLITITTMFICAVMILLFLAFLVSFVDGRLRTWSYVKVFSPLFVLDVCVGVPALALLVVFLIMSPLSLHVHCMLLSLLCAVVLTIVIPIAKDRNTATASAGRTDFLQWRVWLIPGYLLSAFVMIAIVLTCFPTESRILRLKSFGLVRLANYTRVGFAVAVLQGCCIAVFFALVACRADEVITINFFIVIGLPIFLFLSLFLVNRFALNLVSSYISDVPPEVAAAAAAREQNANGGEPPAQHPNTDGAEGPRSTLHGTPNPMGGGGAEERDSTSGQARREVGEQFSYNSSHAQDHHRGDEDENGERAQHGDSNGKNPYAGQRASVCGVVVKMLLSIIIVGLLMASTAMIAVRLNHYHNRGTYNGVLSLATACIPLFIIIGAVVLVQFIVCFTFCCFGASIMTEGPVTQQERGNRHDGKTDNEDEMQNDGCANTARPDDETAPCVPHQDEATVGRSAAEAPATPPPVAAASQPRLRTTPPERQPDNLRLSDVD</sequence>
<dbReference type="SMART" id="SM00271">
    <property type="entry name" value="DnaJ"/>
    <property type="match status" value="1"/>
</dbReference>
<keyword evidence="5" id="KW-0449">Lipoprotein</keyword>
<proteinExistence type="predicted"/>
<feature type="compositionally biased region" description="Basic and acidic residues" evidence="6">
    <location>
        <begin position="381"/>
        <end position="398"/>
    </location>
</feature>